<dbReference type="Proteomes" id="UP000318571">
    <property type="component" value="Chromosome 12"/>
</dbReference>
<sequence length="153" mass="16280">MQTLTVFSGLLALTSLSMSLPTDTEAPPMNLVCQVCTWGDDVENLDGGSVQPNRCQSLQDIGEAQECPNEDDICFTHIAAIYSGSYEAFRGCVSKAEASAEPGKCALDDTDENIEINVCYCDEELCNNPAPSSMSQALSLLTVSAIALLAKFA</sequence>
<reference evidence="2 3" key="1">
    <citation type="journal article" date="2018" name="Nat. Ecol. Evol.">
        <title>Genomic signatures of mitonuclear coevolution across populations of Tigriopus californicus.</title>
        <authorList>
            <person name="Barreto F.S."/>
            <person name="Watson E.T."/>
            <person name="Lima T.G."/>
            <person name="Willett C.S."/>
            <person name="Edmands S."/>
            <person name="Li W."/>
            <person name="Burton R.S."/>
        </authorList>
    </citation>
    <scope>NUCLEOTIDE SEQUENCE [LARGE SCALE GENOMIC DNA]</scope>
    <source>
        <strain evidence="2 3">San Diego</strain>
    </source>
</reference>
<name>A0A553PTR6_TIGCA</name>
<protein>
    <submittedName>
        <fullName evidence="2">Uncharacterized protein</fullName>
    </submittedName>
</protein>
<evidence type="ECO:0000256" key="1">
    <source>
        <dbReference type="SAM" id="SignalP"/>
    </source>
</evidence>
<dbReference type="AlphaFoldDB" id="A0A553PTR6"/>
<gene>
    <name evidence="2" type="ORF">TCAL_09446</name>
</gene>
<feature type="signal peptide" evidence="1">
    <location>
        <begin position="1"/>
        <end position="19"/>
    </location>
</feature>
<dbReference type="SUPFAM" id="SSF57302">
    <property type="entry name" value="Snake toxin-like"/>
    <property type="match status" value="1"/>
</dbReference>
<evidence type="ECO:0000313" key="2">
    <source>
        <dbReference type="EMBL" id="TRY81054.1"/>
    </source>
</evidence>
<organism evidence="2 3">
    <name type="scientific">Tigriopus californicus</name>
    <name type="common">Marine copepod</name>
    <dbReference type="NCBI Taxonomy" id="6832"/>
    <lineage>
        <taxon>Eukaryota</taxon>
        <taxon>Metazoa</taxon>
        <taxon>Ecdysozoa</taxon>
        <taxon>Arthropoda</taxon>
        <taxon>Crustacea</taxon>
        <taxon>Multicrustacea</taxon>
        <taxon>Hexanauplia</taxon>
        <taxon>Copepoda</taxon>
        <taxon>Harpacticoida</taxon>
        <taxon>Harpacticidae</taxon>
        <taxon>Tigriopus</taxon>
    </lineage>
</organism>
<comment type="caution">
    <text evidence="2">The sequence shown here is derived from an EMBL/GenBank/DDBJ whole genome shotgun (WGS) entry which is preliminary data.</text>
</comment>
<feature type="chain" id="PRO_5021765645" evidence="1">
    <location>
        <begin position="20"/>
        <end position="153"/>
    </location>
</feature>
<evidence type="ECO:0000313" key="3">
    <source>
        <dbReference type="Proteomes" id="UP000318571"/>
    </source>
</evidence>
<keyword evidence="3" id="KW-1185">Reference proteome</keyword>
<proteinExistence type="predicted"/>
<keyword evidence="1" id="KW-0732">Signal</keyword>
<dbReference type="EMBL" id="VCGU01000001">
    <property type="protein sequence ID" value="TRY81054.1"/>
    <property type="molecule type" value="Genomic_DNA"/>
</dbReference>
<accession>A0A553PTR6</accession>
<dbReference type="InterPro" id="IPR045860">
    <property type="entry name" value="Snake_toxin-like_sf"/>
</dbReference>